<name>X1AIM1_9ZZZZ</name>
<proteinExistence type="predicted"/>
<evidence type="ECO:0000313" key="1">
    <source>
        <dbReference type="EMBL" id="GAG72463.1"/>
    </source>
</evidence>
<feature type="non-terminal residue" evidence="1">
    <location>
        <position position="1"/>
    </location>
</feature>
<accession>X1AIM1</accession>
<reference evidence="1" key="1">
    <citation type="journal article" date="2014" name="Front. Microbiol.">
        <title>High frequency of phylogenetically diverse reductive dehalogenase-homologous genes in deep subseafloor sedimentary metagenomes.</title>
        <authorList>
            <person name="Kawai M."/>
            <person name="Futagami T."/>
            <person name="Toyoda A."/>
            <person name="Takaki Y."/>
            <person name="Nishi S."/>
            <person name="Hori S."/>
            <person name="Arai W."/>
            <person name="Tsubouchi T."/>
            <person name="Morono Y."/>
            <person name="Uchiyama I."/>
            <person name="Ito T."/>
            <person name="Fujiyama A."/>
            <person name="Inagaki F."/>
            <person name="Takami H."/>
        </authorList>
    </citation>
    <scope>NUCLEOTIDE SEQUENCE</scope>
    <source>
        <strain evidence="1">Expedition CK06-06</strain>
    </source>
</reference>
<dbReference type="EMBL" id="BART01001691">
    <property type="protein sequence ID" value="GAG72463.1"/>
    <property type="molecule type" value="Genomic_DNA"/>
</dbReference>
<organism evidence="1">
    <name type="scientific">marine sediment metagenome</name>
    <dbReference type="NCBI Taxonomy" id="412755"/>
    <lineage>
        <taxon>unclassified sequences</taxon>
        <taxon>metagenomes</taxon>
        <taxon>ecological metagenomes</taxon>
    </lineage>
</organism>
<dbReference type="AlphaFoldDB" id="X1AIM1"/>
<gene>
    <name evidence="1" type="ORF">S01H4_05731</name>
</gene>
<comment type="caution">
    <text evidence="1">The sequence shown here is derived from an EMBL/GenBank/DDBJ whole genome shotgun (WGS) entry which is preliminary data.</text>
</comment>
<sequence length="37" mass="4051">SETVNKQPALTPALTATEKRMDASISNAKTPLFAHFY</sequence>
<protein>
    <submittedName>
        <fullName evidence="1">Uncharacterized protein</fullName>
    </submittedName>
</protein>